<gene>
    <name evidence="3" type="ORF">IG616_13505</name>
</gene>
<feature type="coiled-coil region" evidence="1">
    <location>
        <begin position="701"/>
        <end position="728"/>
    </location>
</feature>
<name>A0ABR9CP91_9HYPH</name>
<feature type="coiled-coil region" evidence="1">
    <location>
        <begin position="178"/>
        <end position="236"/>
    </location>
</feature>
<dbReference type="PANTHER" id="PTHR41259">
    <property type="entry name" value="DOUBLE-STRAND BREAK REPAIR RAD50 ATPASE, PUTATIVE-RELATED"/>
    <property type="match status" value="1"/>
</dbReference>
<organism evidence="3 4">
    <name type="scientific">Roseibium litorale</name>
    <dbReference type="NCBI Taxonomy" id="2803841"/>
    <lineage>
        <taxon>Bacteria</taxon>
        <taxon>Pseudomonadati</taxon>
        <taxon>Pseudomonadota</taxon>
        <taxon>Alphaproteobacteria</taxon>
        <taxon>Hyphomicrobiales</taxon>
        <taxon>Stappiaceae</taxon>
        <taxon>Roseibium</taxon>
    </lineage>
</organism>
<keyword evidence="4" id="KW-1185">Reference proteome</keyword>
<feature type="domain" description="YhaN AAA" evidence="2">
    <location>
        <begin position="2"/>
        <end position="208"/>
    </location>
</feature>
<feature type="coiled-coil region" evidence="1">
    <location>
        <begin position="373"/>
        <end position="421"/>
    </location>
</feature>
<protein>
    <submittedName>
        <fullName evidence="3">AAA family ATPase</fullName>
    </submittedName>
</protein>
<dbReference type="PANTHER" id="PTHR41259:SF1">
    <property type="entry name" value="DOUBLE-STRAND BREAK REPAIR RAD50 ATPASE, PUTATIVE-RELATED"/>
    <property type="match status" value="1"/>
</dbReference>
<comment type="caution">
    <text evidence="3">The sequence shown here is derived from an EMBL/GenBank/DDBJ whole genome shotgun (WGS) entry which is preliminary data.</text>
</comment>
<dbReference type="EMBL" id="JACYXI010000008">
    <property type="protein sequence ID" value="MBD8892563.1"/>
    <property type="molecule type" value="Genomic_DNA"/>
</dbReference>
<feature type="coiled-coil region" evidence="1">
    <location>
        <begin position="284"/>
        <end position="311"/>
    </location>
</feature>
<evidence type="ECO:0000259" key="2">
    <source>
        <dbReference type="Pfam" id="PF13514"/>
    </source>
</evidence>
<proteinExistence type="predicted"/>
<sequence>MMRLRSLTLDLFGHFSAKTFDFGEVAPSGPDFHVIYGPNEAGKTTSMEGFLRLLYGFPHVDPYGFLHQRKNLRVSGVLDVKGQRLELTRLSNRDGPLRDRNDMILPEAAIQAHLGGLSEADYRQLLCLDDETIEKGGDEIVASNGDIGRLLFSAAAGVSDLTGVLDQFRAKADGLYRKRASSTEVARLKKELAEVEQQIRHLDVPANAYKKLRQALETAQEEEKALREQRQTFHGQKATLEAQRAALPILAECESLSVALADYEDFPRQLEINPEDLVELLTCENKLLGDKERLEADIADLEEELSQLTRHPEHLALLNDLGTLETLHLRQKSADLDLERRRKSLAETLSDMARAARELQAPEGTDPAALVVTAAQMQQMEDLRDTLRDLAKNFSREQDQNKEVRLRLKLSEDRLRSLEEQTGSVQSAGPVLQRYAVDGLAPRFAGASQALRAARTARDEALAGLTISGQSFDNLPASSLSSAEAEELAQAFERLQEQRAKIAERCEEQQRELDALNLRIGHLTSGSGLVDDLAAKAAREERDRLWSAHKADLLPSSASAFETAMATLDKANETRLDHATELGRLRAEEQRQIGLTSQLAAGRNQLEKLDAEIQTAVASTTAQAQASGLKNPVSPTIFALWAAKLDQAAKAQRHLDRLFEEHEATLSAARRLGEELKDLLRLETDEFDTLVSEARRRQQDERTREEERKAAEEVCKSLKAELDRRQQTLTDLDHARTTGEADWKALVADCLGSKVDAGLLLQSLQPLRSLREMEPARAALTRQIESMEADQKAFAREVEHLAQKAGILPSAAPLDTYDQLQTLASSAQNTETTYLDLGKKLDAARADLSGVEAALQEIDGKRSVLAAAFPDRIATGSLQDLRGAVNQAGDVIQKRARLADLTASLQSLAGSSTLEEAQAALKEKSDTDLAAALNMIEQDLTRAEQQLESAIEQRSNAQRDLAAVTGEDDVARLVERKATLELALEDTILTYLETQFGLSLAEEAIRRYRDTHRSSMMEATERTFADLTNGAYTRLTTQPGAKSEILLAIDAKGTAKQAQELSKGTRFQLYLALRAAAYEQLAGRGLCLPFFCDDIFETFDENRTRSACKVMGTIGRTGQAIYLTHHQHVVDIAREVCGSGVTIHTI</sequence>
<evidence type="ECO:0000313" key="3">
    <source>
        <dbReference type="EMBL" id="MBD8892563.1"/>
    </source>
</evidence>
<dbReference type="Proteomes" id="UP000632063">
    <property type="component" value="Unassembled WGS sequence"/>
</dbReference>
<feature type="coiled-coil region" evidence="1">
    <location>
        <begin position="933"/>
        <end position="967"/>
    </location>
</feature>
<dbReference type="Gene3D" id="3.40.50.300">
    <property type="entry name" value="P-loop containing nucleotide triphosphate hydrolases"/>
    <property type="match status" value="2"/>
</dbReference>
<reference evidence="4" key="1">
    <citation type="submission" date="2020-09" db="EMBL/GenBank/DDBJ databases">
        <title>The genome sequence of strain Labrenzia suaedae 4C16A.</title>
        <authorList>
            <person name="Liu Y."/>
        </authorList>
    </citation>
    <scope>NUCLEOTIDE SEQUENCE [LARGE SCALE GENOMIC DNA]</scope>
    <source>
        <strain evidence="4">4C16A</strain>
    </source>
</reference>
<feature type="coiled-coil region" evidence="1">
    <location>
        <begin position="485"/>
        <end position="519"/>
    </location>
</feature>
<dbReference type="RefSeq" id="WP_192148692.1">
    <property type="nucleotide sequence ID" value="NZ_JACYXI010000008.1"/>
</dbReference>
<dbReference type="SUPFAM" id="SSF52540">
    <property type="entry name" value="P-loop containing nucleoside triphosphate hydrolases"/>
    <property type="match status" value="1"/>
</dbReference>
<dbReference type="Pfam" id="PF13514">
    <property type="entry name" value="AAA_27"/>
    <property type="match status" value="1"/>
</dbReference>
<dbReference type="InterPro" id="IPR038734">
    <property type="entry name" value="YhaN_AAA"/>
</dbReference>
<evidence type="ECO:0000256" key="1">
    <source>
        <dbReference type="SAM" id="Coils"/>
    </source>
</evidence>
<dbReference type="InterPro" id="IPR027417">
    <property type="entry name" value="P-loop_NTPase"/>
</dbReference>
<evidence type="ECO:0000313" key="4">
    <source>
        <dbReference type="Proteomes" id="UP000632063"/>
    </source>
</evidence>
<reference evidence="3 4" key="2">
    <citation type="journal article" date="2021" name="Int. J. Syst. Evol. Microbiol.">
        <title>Roseibium litorale sp. nov., isolated from a tidal flat sediment and proposal for the reclassification of Labrenzia polysiphoniae as Roseibium polysiphoniae comb. nov.</title>
        <authorList>
            <person name="Liu Y."/>
            <person name="Pei T."/>
            <person name="Du J."/>
            <person name="Chao M."/>
            <person name="Deng M.R."/>
            <person name="Zhu H."/>
        </authorList>
    </citation>
    <scope>NUCLEOTIDE SEQUENCE [LARGE SCALE GENOMIC DNA]</scope>
    <source>
        <strain evidence="3 4">4C16A</strain>
    </source>
</reference>
<keyword evidence="1" id="KW-0175">Coiled coil</keyword>
<feature type="coiled-coil region" evidence="1">
    <location>
        <begin position="777"/>
        <end position="804"/>
    </location>
</feature>
<accession>A0ABR9CP91</accession>